<organism evidence="1">
    <name type="scientific">uncultured Eubacteriales bacterium</name>
    <dbReference type="NCBI Taxonomy" id="172733"/>
    <lineage>
        <taxon>Bacteria</taxon>
        <taxon>Bacillati</taxon>
        <taxon>Bacillota</taxon>
        <taxon>Clostridia</taxon>
        <taxon>Eubacteriales</taxon>
        <taxon>environmental samples</taxon>
    </lineage>
</organism>
<protein>
    <submittedName>
        <fullName evidence="1">Uncharacterized protein</fullName>
    </submittedName>
</protein>
<evidence type="ECO:0000313" key="1">
    <source>
        <dbReference type="EMBL" id="SBW08304.1"/>
    </source>
</evidence>
<proteinExistence type="predicted"/>
<sequence length="46" mass="5392">MAQIKKGAPQKINFCGAPFLYIMLVDFYQEGDYYIVTLKINNRVNY</sequence>
<dbReference type="AlphaFoldDB" id="A0A212K9B6"/>
<name>A0A212K9B6_9FIRM</name>
<accession>A0A212K9B6</accession>
<reference evidence="1" key="1">
    <citation type="submission" date="2016-04" db="EMBL/GenBank/DDBJ databases">
        <authorList>
            <person name="Evans L.H."/>
            <person name="Alamgir A."/>
            <person name="Owens N."/>
            <person name="Weber N.D."/>
            <person name="Virtaneva K."/>
            <person name="Barbian K."/>
            <person name="Babar A."/>
            <person name="Rosenke K."/>
        </authorList>
    </citation>
    <scope>NUCLEOTIDE SEQUENCE</scope>
    <source>
        <strain evidence="1">86</strain>
    </source>
</reference>
<dbReference type="EMBL" id="FLUN01000001">
    <property type="protein sequence ID" value="SBW08304.1"/>
    <property type="molecule type" value="Genomic_DNA"/>
</dbReference>
<gene>
    <name evidence="1" type="ORF">KL86CLO1_12433</name>
</gene>